<organism evidence="3">
    <name type="scientific">Salvia splendens</name>
    <name type="common">Scarlet sage</name>
    <dbReference type="NCBI Taxonomy" id="180675"/>
    <lineage>
        <taxon>Eukaryota</taxon>
        <taxon>Viridiplantae</taxon>
        <taxon>Streptophyta</taxon>
        <taxon>Embryophyta</taxon>
        <taxon>Tracheophyta</taxon>
        <taxon>Spermatophyta</taxon>
        <taxon>Magnoliopsida</taxon>
        <taxon>eudicotyledons</taxon>
        <taxon>Gunneridae</taxon>
        <taxon>Pentapetalae</taxon>
        <taxon>asterids</taxon>
        <taxon>lamiids</taxon>
        <taxon>Lamiales</taxon>
        <taxon>Lamiaceae</taxon>
        <taxon>Nepetoideae</taxon>
        <taxon>Mentheae</taxon>
        <taxon>Salviinae</taxon>
        <taxon>Salvia</taxon>
        <taxon>Salvia subgen. Calosphace</taxon>
        <taxon>core Calosphace</taxon>
    </lineage>
</organism>
<evidence type="ECO:0000313" key="4">
    <source>
        <dbReference type="Proteomes" id="UP000298416"/>
    </source>
</evidence>
<dbReference type="InterPro" id="IPR024752">
    <property type="entry name" value="Myb/SANT-like_dom"/>
</dbReference>
<protein>
    <recommendedName>
        <fullName evidence="2">Myb/SANT-like domain-containing protein</fullName>
    </recommendedName>
</protein>
<comment type="caution">
    <text evidence="3">The sequence shown here is derived from an EMBL/GenBank/DDBJ whole genome shotgun (WGS) entry which is preliminary data.</text>
</comment>
<accession>A0A8X8XKW0</accession>
<proteinExistence type="predicted"/>
<gene>
    <name evidence="3" type="ORF">SASPL_123315</name>
</gene>
<feature type="compositionally biased region" description="Polar residues" evidence="1">
    <location>
        <begin position="185"/>
        <end position="194"/>
    </location>
</feature>
<keyword evidence="4" id="KW-1185">Reference proteome</keyword>
<sequence>MLFSEPELKQRLDFMKLRYTTFKAVVGNKGASWDVQAEFVRANDELWEKILKVKKLCSRLHITTTRPTLVKACMLVRLGRRQEGMGSGVVVISDRIEKICDDEPSCYEVGGIEGEVSSTFMPPPPKVSRKLFADDVEPPTDRESTTDFGIYFIDLDDDGQLRTRFEKGRALLKPPTQKKDAAGPSTRSHNASSCASNLPLRWWPHIHKRPNF</sequence>
<evidence type="ECO:0000259" key="2">
    <source>
        <dbReference type="Pfam" id="PF12776"/>
    </source>
</evidence>
<dbReference type="Pfam" id="PF12776">
    <property type="entry name" value="Myb_DNA-bind_3"/>
    <property type="match status" value="1"/>
</dbReference>
<dbReference type="AlphaFoldDB" id="A0A8X8XKW0"/>
<dbReference type="EMBL" id="PNBA02000008">
    <property type="protein sequence ID" value="KAG6415896.1"/>
    <property type="molecule type" value="Genomic_DNA"/>
</dbReference>
<reference evidence="3" key="2">
    <citation type="submission" date="2020-08" db="EMBL/GenBank/DDBJ databases">
        <title>Plant Genome Project.</title>
        <authorList>
            <person name="Zhang R.-G."/>
        </authorList>
    </citation>
    <scope>NUCLEOTIDE SEQUENCE</scope>
    <source>
        <strain evidence="3">Huo1</strain>
        <tissue evidence="3">Leaf</tissue>
    </source>
</reference>
<feature type="region of interest" description="Disordered" evidence="1">
    <location>
        <begin position="167"/>
        <end position="194"/>
    </location>
</feature>
<evidence type="ECO:0000256" key="1">
    <source>
        <dbReference type="SAM" id="MobiDB-lite"/>
    </source>
</evidence>
<feature type="domain" description="Myb/SANT-like" evidence="2">
    <location>
        <begin position="3"/>
        <end position="49"/>
    </location>
</feature>
<evidence type="ECO:0000313" key="3">
    <source>
        <dbReference type="EMBL" id="KAG6415896.1"/>
    </source>
</evidence>
<reference evidence="3" key="1">
    <citation type="submission" date="2018-01" db="EMBL/GenBank/DDBJ databases">
        <authorList>
            <person name="Mao J.F."/>
        </authorList>
    </citation>
    <scope>NUCLEOTIDE SEQUENCE</scope>
    <source>
        <strain evidence="3">Huo1</strain>
        <tissue evidence="3">Leaf</tissue>
    </source>
</reference>
<dbReference type="Proteomes" id="UP000298416">
    <property type="component" value="Unassembled WGS sequence"/>
</dbReference>
<name>A0A8X8XKW0_SALSN</name>